<evidence type="ECO:0000313" key="18">
    <source>
        <dbReference type="EMBL" id="MBK1877314.1"/>
    </source>
</evidence>
<dbReference type="SMART" id="SM00388">
    <property type="entry name" value="HisKA"/>
    <property type="match status" value="1"/>
</dbReference>
<keyword evidence="9" id="KW-0902">Two-component regulatory system</keyword>
<dbReference type="InterPro" id="IPR003594">
    <property type="entry name" value="HATPase_dom"/>
</dbReference>
<comment type="subcellular location">
    <subcellularLocation>
        <location evidence="2">Membrane</location>
    </subcellularLocation>
</comment>
<dbReference type="FunFam" id="1.10.287.130:FF:000038">
    <property type="entry name" value="Sensory transduction histidine kinase"/>
    <property type="match status" value="1"/>
</dbReference>
<keyword evidence="6" id="KW-0547">Nucleotide-binding</keyword>
<feature type="modified residue" description="4-aspartylphosphate" evidence="12">
    <location>
        <position position="684"/>
    </location>
</feature>
<keyword evidence="5" id="KW-0808">Transferase</keyword>
<dbReference type="SUPFAM" id="SSF52172">
    <property type="entry name" value="CheY-like"/>
    <property type="match status" value="1"/>
</dbReference>
<dbReference type="CDD" id="cd00082">
    <property type="entry name" value="HisKA"/>
    <property type="match status" value="1"/>
</dbReference>
<feature type="compositionally biased region" description="Basic and acidic residues" evidence="15">
    <location>
        <begin position="770"/>
        <end position="779"/>
    </location>
</feature>
<evidence type="ECO:0000256" key="15">
    <source>
        <dbReference type="SAM" id="MobiDB-lite"/>
    </source>
</evidence>
<dbReference type="SMART" id="SM00387">
    <property type="entry name" value="HATPase_c"/>
    <property type="match status" value="1"/>
</dbReference>
<protein>
    <recommendedName>
        <fullName evidence="3">histidine kinase</fullName>
        <ecNumber evidence="3">2.7.13.3</ecNumber>
    </recommendedName>
</protein>
<evidence type="ECO:0000256" key="1">
    <source>
        <dbReference type="ARBA" id="ARBA00000085"/>
    </source>
</evidence>
<evidence type="ECO:0000256" key="2">
    <source>
        <dbReference type="ARBA" id="ARBA00004370"/>
    </source>
</evidence>
<dbReference type="InterPro" id="IPR036097">
    <property type="entry name" value="HisK_dim/P_sf"/>
</dbReference>
<dbReference type="SUPFAM" id="SSF81901">
    <property type="entry name" value="HCP-like"/>
    <property type="match status" value="1"/>
</dbReference>
<dbReference type="PANTHER" id="PTHR43047">
    <property type="entry name" value="TWO-COMPONENT HISTIDINE PROTEIN KINASE"/>
    <property type="match status" value="1"/>
</dbReference>
<evidence type="ECO:0000313" key="19">
    <source>
        <dbReference type="Proteomes" id="UP000617628"/>
    </source>
</evidence>
<dbReference type="EC" id="2.7.13.3" evidence="3"/>
<dbReference type="Proteomes" id="UP000617628">
    <property type="component" value="Unassembled WGS sequence"/>
</dbReference>
<dbReference type="RefSeq" id="WP_200355529.1">
    <property type="nucleotide sequence ID" value="NZ_JAENIL010000017.1"/>
</dbReference>
<dbReference type="SMART" id="SM00028">
    <property type="entry name" value="TPR"/>
    <property type="match status" value="6"/>
</dbReference>
<evidence type="ECO:0000256" key="8">
    <source>
        <dbReference type="ARBA" id="ARBA00022840"/>
    </source>
</evidence>
<dbReference type="GO" id="GO:0009927">
    <property type="term" value="F:histidine phosphotransfer kinase activity"/>
    <property type="evidence" value="ECO:0007669"/>
    <property type="project" value="TreeGrafter"/>
</dbReference>
<dbReference type="GO" id="GO:0005524">
    <property type="term" value="F:ATP binding"/>
    <property type="evidence" value="ECO:0007669"/>
    <property type="project" value="UniProtKB-KW"/>
</dbReference>
<feature type="coiled-coil region" evidence="14">
    <location>
        <begin position="355"/>
        <end position="382"/>
    </location>
</feature>
<dbReference type="Gene3D" id="3.30.565.10">
    <property type="entry name" value="Histidine kinase-like ATPase, C-terminal domain"/>
    <property type="match status" value="1"/>
</dbReference>
<dbReference type="Gene3D" id="1.10.287.130">
    <property type="match status" value="1"/>
</dbReference>
<evidence type="ECO:0000256" key="7">
    <source>
        <dbReference type="ARBA" id="ARBA00022777"/>
    </source>
</evidence>
<dbReference type="PANTHER" id="PTHR43047:SF72">
    <property type="entry name" value="OSMOSENSING HISTIDINE PROTEIN KINASE SLN1"/>
    <property type="match status" value="1"/>
</dbReference>
<keyword evidence="11" id="KW-0131">Cell cycle</keyword>
<dbReference type="PRINTS" id="PR00344">
    <property type="entry name" value="BCTRLSENSOR"/>
</dbReference>
<feature type="coiled-coil region" evidence="14">
    <location>
        <begin position="140"/>
        <end position="167"/>
    </location>
</feature>
<sequence length="873" mass="97138">MEQAQSKYPTHQEIDTLVEQSRFNYYAGKLPDSLSLAQDALEKATTLHYDKGIIFATAWISYALLGLGKPDDALAEAQKALPLAEELGDPEPLALIIRANANVYALTGQLEQAYELRLRDHKICLELDDKQAVTISYYNLALLQIDMKQLDEALENAHQSLKLAEEHDFTISAGYANGLIGETLIELSRFDEAEKYYSKALEIEEQNSSNLNIPNYYMGLGRCAFERQDYETALDYQLRSITLEEELKDFKGMALASVNAGITYNAMGDNAQATKLFNDSIELANKGDFSPTVLSCYQLMSDSYASVGNYQAAFDSLKKYSELNERLHNEGLAKQFATMQAKFDVETQRREAEINRLKNVELSAALDELEEAKDAAETANKAKSAFLASMSHEIRTPMNAILGFSELLSKTITDNPQKEYLNVIRISGKSLLSLINDILDLSKVEAGKMKLEWAPCDVAGVCKEMVQIFSQKAERKRIQLSVDFSDGFPSAVVIDELRLRQTLMNLIGNAIKFTESGSVKLVAKSEELGDDAATLRFEVIDTGIGIPKDQISKIFGVFEQVSGQSATKFGGTGLGLAISKRLCQMMGGDIQVASEVDKGSTFSIILKGIALAPETVLLPDEHSEDVPNVQFKPCKILVVDDVEQNRLLVKSYLEGQTIDFTEAANGKDAFDAILHDPPTLIITDLRMPEMDGKQLNKLLKNDSRLSQIPIIVFTASAMKEDQEALRKEFGGYIQKPFNQTELIRSLMEILPFEEQETTDGSSNATQQSSRSEDTLSEQERQNLTPLLETLKSEQTTAEKISKTLLIDDAELFASRMQEEAHSFNYPPLNKWGESLATHATLFDAEGILDDLSRFQQLVENLETSLRENRETAP</sequence>
<dbReference type="EMBL" id="JAENIL010000017">
    <property type="protein sequence ID" value="MBK1877314.1"/>
    <property type="molecule type" value="Genomic_DNA"/>
</dbReference>
<evidence type="ECO:0000259" key="17">
    <source>
        <dbReference type="PROSITE" id="PS50110"/>
    </source>
</evidence>
<dbReference type="InterPro" id="IPR003661">
    <property type="entry name" value="HisK_dim/P_dom"/>
</dbReference>
<dbReference type="Pfam" id="PF13181">
    <property type="entry name" value="TPR_8"/>
    <property type="match status" value="1"/>
</dbReference>
<evidence type="ECO:0000256" key="4">
    <source>
        <dbReference type="ARBA" id="ARBA00022553"/>
    </source>
</evidence>
<keyword evidence="8" id="KW-0067">ATP-binding</keyword>
<dbReference type="GO" id="GO:0000155">
    <property type="term" value="F:phosphorelay sensor kinase activity"/>
    <property type="evidence" value="ECO:0007669"/>
    <property type="project" value="InterPro"/>
</dbReference>
<dbReference type="Pfam" id="PF13424">
    <property type="entry name" value="TPR_12"/>
    <property type="match status" value="2"/>
</dbReference>
<reference evidence="18" key="1">
    <citation type="submission" date="2021-01" db="EMBL/GenBank/DDBJ databases">
        <title>Modified the classification status of verrucomicrobia.</title>
        <authorList>
            <person name="Feng X."/>
        </authorList>
    </citation>
    <scope>NUCLEOTIDE SEQUENCE</scope>
    <source>
        <strain evidence="18">KCTC 13126</strain>
    </source>
</reference>
<keyword evidence="4 12" id="KW-0597">Phosphoprotein</keyword>
<evidence type="ECO:0000256" key="12">
    <source>
        <dbReference type="PROSITE-ProRule" id="PRU00169"/>
    </source>
</evidence>
<keyword evidence="13" id="KW-0802">TPR repeat</keyword>
<feature type="region of interest" description="Disordered" evidence="15">
    <location>
        <begin position="754"/>
        <end position="779"/>
    </location>
</feature>
<comment type="caution">
    <text evidence="18">The sequence shown here is derived from an EMBL/GenBank/DDBJ whole genome shotgun (WGS) entry which is preliminary data.</text>
</comment>
<organism evidence="18 19">
    <name type="scientific">Pelagicoccus mobilis</name>
    <dbReference type="NCBI Taxonomy" id="415221"/>
    <lineage>
        <taxon>Bacteria</taxon>
        <taxon>Pseudomonadati</taxon>
        <taxon>Verrucomicrobiota</taxon>
        <taxon>Opitutia</taxon>
        <taxon>Puniceicoccales</taxon>
        <taxon>Pelagicoccaceae</taxon>
        <taxon>Pelagicoccus</taxon>
    </lineage>
</organism>
<feature type="repeat" description="TPR" evidence="13">
    <location>
        <begin position="174"/>
        <end position="207"/>
    </location>
</feature>
<dbReference type="Pfam" id="PF02518">
    <property type="entry name" value="HATPase_c"/>
    <property type="match status" value="1"/>
</dbReference>
<keyword evidence="14" id="KW-0175">Coiled coil</keyword>
<proteinExistence type="predicted"/>
<evidence type="ECO:0000256" key="9">
    <source>
        <dbReference type="ARBA" id="ARBA00023012"/>
    </source>
</evidence>
<name>A0A934S0P7_9BACT</name>
<dbReference type="CDD" id="cd16922">
    <property type="entry name" value="HATPase_EvgS-ArcB-TorS-like"/>
    <property type="match status" value="1"/>
</dbReference>
<evidence type="ECO:0000256" key="13">
    <source>
        <dbReference type="PROSITE-ProRule" id="PRU00339"/>
    </source>
</evidence>
<keyword evidence="19" id="KW-1185">Reference proteome</keyword>
<keyword evidence="7" id="KW-0418">Kinase</keyword>
<dbReference type="Pfam" id="PF00072">
    <property type="entry name" value="Response_reg"/>
    <property type="match status" value="1"/>
</dbReference>
<dbReference type="InterPro" id="IPR011990">
    <property type="entry name" value="TPR-like_helical_dom_sf"/>
</dbReference>
<dbReference type="SUPFAM" id="SSF47384">
    <property type="entry name" value="Homodimeric domain of signal transducing histidine kinase"/>
    <property type="match status" value="1"/>
</dbReference>
<dbReference type="PROSITE" id="PS50109">
    <property type="entry name" value="HIS_KIN"/>
    <property type="match status" value="1"/>
</dbReference>
<dbReference type="Gene3D" id="3.40.50.2300">
    <property type="match status" value="1"/>
</dbReference>
<dbReference type="PROSITE" id="PS50005">
    <property type="entry name" value="TPR"/>
    <property type="match status" value="2"/>
</dbReference>
<feature type="domain" description="Histidine kinase" evidence="16">
    <location>
        <begin position="389"/>
        <end position="610"/>
    </location>
</feature>
<dbReference type="AlphaFoldDB" id="A0A934S0P7"/>
<feature type="compositionally biased region" description="Polar residues" evidence="15">
    <location>
        <begin position="758"/>
        <end position="769"/>
    </location>
</feature>
<dbReference type="FunFam" id="3.30.565.10:FF:000010">
    <property type="entry name" value="Sensor histidine kinase RcsC"/>
    <property type="match status" value="1"/>
</dbReference>
<evidence type="ECO:0000256" key="11">
    <source>
        <dbReference type="ARBA" id="ARBA00023306"/>
    </source>
</evidence>
<feature type="domain" description="Response regulatory" evidence="17">
    <location>
        <begin position="635"/>
        <end position="750"/>
    </location>
</feature>
<evidence type="ECO:0000256" key="6">
    <source>
        <dbReference type="ARBA" id="ARBA00022741"/>
    </source>
</evidence>
<dbReference type="Pfam" id="PF00512">
    <property type="entry name" value="HisKA"/>
    <property type="match status" value="1"/>
</dbReference>
<dbReference type="SUPFAM" id="SSF55874">
    <property type="entry name" value="ATPase domain of HSP90 chaperone/DNA topoisomerase II/histidine kinase"/>
    <property type="match status" value="1"/>
</dbReference>
<dbReference type="SMART" id="SM00448">
    <property type="entry name" value="REC"/>
    <property type="match status" value="1"/>
</dbReference>
<dbReference type="Gene3D" id="1.25.40.10">
    <property type="entry name" value="Tetratricopeptide repeat domain"/>
    <property type="match status" value="2"/>
</dbReference>
<dbReference type="InterPro" id="IPR011006">
    <property type="entry name" value="CheY-like_superfamily"/>
</dbReference>
<dbReference type="InterPro" id="IPR005467">
    <property type="entry name" value="His_kinase_dom"/>
</dbReference>
<evidence type="ECO:0000256" key="10">
    <source>
        <dbReference type="ARBA" id="ARBA00023136"/>
    </source>
</evidence>
<dbReference type="InterPro" id="IPR004358">
    <property type="entry name" value="Sig_transdc_His_kin-like_C"/>
</dbReference>
<feature type="repeat" description="TPR" evidence="13">
    <location>
        <begin position="134"/>
        <end position="167"/>
    </location>
</feature>
<comment type="catalytic activity">
    <reaction evidence="1">
        <text>ATP + protein L-histidine = ADP + protein N-phospho-L-histidine.</text>
        <dbReference type="EC" id="2.7.13.3"/>
    </reaction>
</comment>
<accession>A0A934S0P7</accession>
<evidence type="ECO:0000256" key="5">
    <source>
        <dbReference type="ARBA" id="ARBA00022679"/>
    </source>
</evidence>
<keyword evidence="10" id="KW-0472">Membrane</keyword>
<dbReference type="InterPro" id="IPR019734">
    <property type="entry name" value="TPR_rpt"/>
</dbReference>
<evidence type="ECO:0000259" key="16">
    <source>
        <dbReference type="PROSITE" id="PS50109"/>
    </source>
</evidence>
<dbReference type="PROSITE" id="PS50110">
    <property type="entry name" value="RESPONSE_REGULATORY"/>
    <property type="match status" value="1"/>
</dbReference>
<dbReference type="InterPro" id="IPR001789">
    <property type="entry name" value="Sig_transdc_resp-reg_receiver"/>
</dbReference>
<dbReference type="GO" id="GO:0005886">
    <property type="term" value="C:plasma membrane"/>
    <property type="evidence" value="ECO:0007669"/>
    <property type="project" value="TreeGrafter"/>
</dbReference>
<dbReference type="InterPro" id="IPR036890">
    <property type="entry name" value="HATPase_C_sf"/>
</dbReference>
<gene>
    <name evidence="18" type="ORF">JIN87_10565</name>
</gene>
<dbReference type="SUPFAM" id="SSF48452">
    <property type="entry name" value="TPR-like"/>
    <property type="match status" value="1"/>
</dbReference>
<evidence type="ECO:0000256" key="14">
    <source>
        <dbReference type="SAM" id="Coils"/>
    </source>
</evidence>
<evidence type="ECO:0000256" key="3">
    <source>
        <dbReference type="ARBA" id="ARBA00012438"/>
    </source>
</evidence>